<evidence type="ECO:0000313" key="6">
    <source>
        <dbReference type="EMBL" id="GGC28067.1"/>
    </source>
</evidence>
<protein>
    <submittedName>
        <fullName evidence="6">Mannan endo-1,4-beta-mannosidase</fullName>
    </submittedName>
</protein>
<evidence type="ECO:0000256" key="1">
    <source>
        <dbReference type="ARBA" id="ARBA00007754"/>
    </source>
</evidence>
<organism evidence="6 7">
    <name type="scientific">Parapedobacter defluvii</name>
    <dbReference type="NCBI Taxonomy" id="2045106"/>
    <lineage>
        <taxon>Bacteria</taxon>
        <taxon>Pseudomonadati</taxon>
        <taxon>Bacteroidota</taxon>
        <taxon>Sphingobacteriia</taxon>
        <taxon>Sphingobacteriales</taxon>
        <taxon>Sphingobacteriaceae</taxon>
        <taxon>Parapedobacter</taxon>
    </lineage>
</organism>
<dbReference type="InterPro" id="IPR022790">
    <property type="entry name" value="GH26_dom"/>
</dbReference>
<keyword evidence="2 4" id="KW-0378">Hydrolase</keyword>
<dbReference type="PRINTS" id="PR00739">
    <property type="entry name" value="GLHYDRLASE26"/>
</dbReference>
<evidence type="ECO:0000256" key="4">
    <source>
        <dbReference type="PROSITE-ProRule" id="PRU01100"/>
    </source>
</evidence>
<proteinExistence type="inferred from homology"/>
<evidence type="ECO:0000313" key="7">
    <source>
        <dbReference type="Proteomes" id="UP000597338"/>
    </source>
</evidence>
<dbReference type="InterPro" id="IPR017853">
    <property type="entry name" value="GH"/>
</dbReference>
<evidence type="ECO:0000259" key="5">
    <source>
        <dbReference type="PROSITE" id="PS51764"/>
    </source>
</evidence>
<name>A0ABQ1LX00_9SPHI</name>
<comment type="similarity">
    <text evidence="1 4">Belongs to the glycosyl hydrolase 26 family.</text>
</comment>
<comment type="caution">
    <text evidence="6">The sequence shown here is derived from an EMBL/GenBank/DDBJ whole genome shotgun (WGS) entry which is preliminary data.</text>
</comment>
<dbReference type="Gene3D" id="3.20.20.80">
    <property type="entry name" value="Glycosidases"/>
    <property type="match status" value="1"/>
</dbReference>
<dbReference type="InterPro" id="IPR016714">
    <property type="entry name" value="MANB/E"/>
</dbReference>
<dbReference type="PANTHER" id="PTHR40079:SF4">
    <property type="entry name" value="GH26 DOMAIN-CONTAINING PROTEIN-RELATED"/>
    <property type="match status" value="1"/>
</dbReference>
<sequence>MKKLAPWLTVLAFTVWVACGKPSKADDSEPDPEVVTPTLTEIREQLVDKNATDETAALFYNLRTMAEEHILFGHQDATKRGLDNPNTEWANEAHLPIVSTEKSDVQTVTGGYPAVYGHDFNHISGFFDPGNSWFAYEKQIARQLTIEAYDRGGVNTYCWHYANPVSKESFYWSESPVKAVSRILPGGDHHEVYKTSLETIAEYARSLVGADGKPVPVIFRPFHEFDGDWFWWGRAHCTAEEYKALYRFTVEYLRDELDVRNFLYAWSPDRNFNTESQYVERYPGDDYVDLVGMDNYGDLQSAATLAAAAQKMKIVSDFAEQHRKVAALTETGLSNLTQADWYTTVLLKALRLRPVKLAYALAWANRKDAFWTPYQNHPAAADFRAFKADSYVLFGDETPAMYKLP</sequence>
<keyword evidence="3 4" id="KW-0326">Glycosidase</keyword>
<feature type="active site" description="Nucleophile" evidence="4">
    <location>
        <position position="330"/>
    </location>
</feature>
<dbReference type="SUPFAM" id="SSF51445">
    <property type="entry name" value="(Trans)glycosidases"/>
    <property type="match status" value="1"/>
</dbReference>
<feature type="active site" description="Proton donor" evidence="4">
    <location>
        <position position="224"/>
    </location>
</feature>
<evidence type="ECO:0000256" key="3">
    <source>
        <dbReference type="ARBA" id="ARBA00023295"/>
    </source>
</evidence>
<dbReference type="Pfam" id="PF02156">
    <property type="entry name" value="Glyco_hydro_26"/>
    <property type="match status" value="1"/>
</dbReference>
<dbReference type="PROSITE" id="PS51257">
    <property type="entry name" value="PROKAR_LIPOPROTEIN"/>
    <property type="match status" value="1"/>
</dbReference>
<feature type="domain" description="GH26" evidence="5">
    <location>
        <begin position="53"/>
        <end position="396"/>
    </location>
</feature>
<keyword evidence="7" id="KW-1185">Reference proteome</keyword>
<accession>A0ABQ1LX00</accession>
<evidence type="ECO:0000256" key="2">
    <source>
        <dbReference type="ARBA" id="ARBA00022801"/>
    </source>
</evidence>
<dbReference type="RefSeq" id="WP_188750172.1">
    <property type="nucleotide sequence ID" value="NZ_BMIK01000005.1"/>
</dbReference>
<dbReference type="Proteomes" id="UP000597338">
    <property type="component" value="Unassembled WGS sequence"/>
</dbReference>
<gene>
    <name evidence="6" type="ORF">GCM10011386_20130</name>
</gene>
<dbReference type="PROSITE" id="PS51764">
    <property type="entry name" value="GH26"/>
    <property type="match status" value="1"/>
</dbReference>
<dbReference type="PIRSF" id="PIRSF018168">
    <property type="entry name" value="Mannan-1_4-beta-mannosidase"/>
    <property type="match status" value="1"/>
</dbReference>
<dbReference type="PANTHER" id="PTHR40079">
    <property type="entry name" value="MANNAN ENDO-1,4-BETA-MANNOSIDASE E-RELATED"/>
    <property type="match status" value="1"/>
</dbReference>
<dbReference type="EMBL" id="BMIK01000005">
    <property type="protein sequence ID" value="GGC28067.1"/>
    <property type="molecule type" value="Genomic_DNA"/>
</dbReference>
<reference evidence="7" key="1">
    <citation type="journal article" date="2019" name="Int. J. Syst. Evol. Microbiol.">
        <title>The Global Catalogue of Microorganisms (GCM) 10K type strain sequencing project: providing services to taxonomists for standard genome sequencing and annotation.</title>
        <authorList>
            <consortium name="The Broad Institute Genomics Platform"/>
            <consortium name="The Broad Institute Genome Sequencing Center for Infectious Disease"/>
            <person name="Wu L."/>
            <person name="Ma J."/>
        </authorList>
    </citation>
    <scope>NUCLEOTIDE SEQUENCE [LARGE SCALE GENOMIC DNA]</scope>
    <source>
        <strain evidence="7">CGMCC 1.15342</strain>
    </source>
</reference>
<dbReference type="InterPro" id="IPR000805">
    <property type="entry name" value="Glyco_hydro_26"/>
</dbReference>